<feature type="signal peptide" evidence="5">
    <location>
        <begin position="1"/>
        <end position="21"/>
    </location>
</feature>
<dbReference type="GO" id="GO:0005634">
    <property type="term" value="C:nucleus"/>
    <property type="evidence" value="ECO:0007669"/>
    <property type="project" value="UniProtKB-SubCell"/>
</dbReference>
<reference evidence="7" key="1">
    <citation type="submission" date="2018-11" db="EMBL/GenBank/DDBJ databases">
        <authorList>
            <person name="Alioto T."/>
            <person name="Alioto T."/>
        </authorList>
    </citation>
    <scope>NUCLEOTIDE SEQUENCE</scope>
</reference>
<dbReference type="Proteomes" id="UP000596742">
    <property type="component" value="Unassembled WGS sequence"/>
</dbReference>
<keyword evidence="4" id="KW-0472">Membrane</keyword>
<feature type="region of interest" description="Disordered" evidence="3">
    <location>
        <begin position="74"/>
        <end position="98"/>
    </location>
</feature>
<feature type="region of interest" description="Disordered" evidence="3">
    <location>
        <begin position="259"/>
        <end position="341"/>
    </location>
</feature>
<dbReference type="CDD" id="cd00136">
    <property type="entry name" value="PDZ_canonical"/>
    <property type="match status" value="1"/>
</dbReference>
<dbReference type="GO" id="GO:0043484">
    <property type="term" value="P:regulation of RNA splicing"/>
    <property type="evidence" value="ECO:0007669"/>
    <property type="project" value="TreeGrafter"/>
</dbReference>
<feature type="chain" id="PRO_5032388337" description="PDZ domain-containing protein" evidence="5">
    <location>
        <begin position="22"/>
        <end position="947"/>
    </location>
</feature>
<gene>
    <name evidence="7" type="ORF">MGAL_10B046053</name>
</gene>
<dbReference type="AlphaFoldDB" id="A0A8B6DI77"/>
<dbReference type="Gene3D" id="2.30.42.10">
    <property type="match status" value="1"/>
</dbReference>
<evidence type="ECO:0000313" key="8">
    <source>
        <dbReference type="Proteomes" id="UP000596742"/>
    </source>
</evidence>
<dbReference type="InterPro" id="IPR052082">
    <property type="entry name" value="Myelin_sheath_structural"/>
</dbReference>
<keyword evidence="8" id="KW-1185">Reference proteome</keyword>
<dbReference type="PANTHER" id="PTHR23348">
    <property type="entry name" value="PERIAXIN/AHNAK"/>
    <property type="match status" value="1"/>
</dbReference>
<organism evidence="7 8">
    <name type="scientific">Mytilus galloprovincialis</name>
    <name type="common">Mediterranean mussel</name>
    <dbReference type="NCBI Taxonomy" id="29158"/>
    <lineage>
        <taxon>Eukaryota</taxon>
        <taxon>Metazoa</taxon>
        <taxon>Spiralia</taxon>
        <taxon>Lophotrochozoa</taxon>
        <taxon>Mollusca</taxon>
        <taxon>Bivalvia</taxon>
        <taxon>Autobranchia</taxon>
        <taxon>Pteriomorphia</taxon>
        <taxon>Mytilida</taxon>
        <taxon>Mytiloidea</taxon>
        <taxon>Mytilidae</taxon>
        <taxon>Mytilinae</taxon>
        <taxon>Mytilus</taxon>
    </lineage>
</organism>
<evidence type="ECO:0000256" key="1">
    <source>
        <dbReference type="ARBA" id="ARBA00004123"/>
    </source>
</evidence>
<dbReference type="SUPFAM" id="SSF50156">
    <property type="entry name" value="PDZ domain-like"/>
    <property type="match status" value="1"/>
</dbReference>
<feature type="domain" description="PDZ" evidence="6">
    <location>
        <begin position="175"/>
        <end position="240"/>
    </location>
</feature>
<sequence length="947" mass="103981">MWRFNILYVLVLILLFGIVQCQECSGQPSVAVIVVASVFSTLAVVLLIFGIIFFVLWKRRRDLLSPQSTPIKKNRLVEERDSASPDGGHTNPGFNDSDIPADISLAEEGVGGYIQCQEYTSPAKKKSPKPSIGEGPSHKPWSSLPTSDIPPGIQRNGSVGSFDDTFFGVDPEVNSVWLQSQDFIGLGFNIAGSMRDGIFVSQVHNRGPAVESGQFKVGDRILSVTISFENMVYEDALTILSYASPYPVRVTLQKEKLVRKDRRVSESPSTLSHPLYRSQSMDTLKKVRKDSTLMPQRSFSEMRPEKKKENHQRSSATPSFSGKGEAFPTIQENGSKNDLKLTNGEEVFKETVVTVEREPTNIPSVTVDMVDGNEKHDTSNATAFAANLFDKLNEQDKLDMLRLSYEDPNDDSNNSKVVVSSAETSFTETSKSVGSLDLDTVVVESKSAPTKPERRKKNRSSGSSVSSSDISISPRVSSLQSPDIEVQEVFSESEVQSSESQPKSSVFIDEISEEIITPAIKDRNTSVLSDKIEFSDVDITIKSDTSRSSPDIGSLTLVDYSLSDIESTLRPSTPDNRPIVDEELITPEHSKKDSSGQLLSNLIAFKGSPTENSENSSIGSDVCNDTVIKASNSSSSFSSSGDEKNESKLQNTSEVDFNVTSSNPSLFSTPYPSRNTKESISGMSYDISMNELNDIETQMSQKSKQGKDSQKRGIAFEVRDDYTTGSVRTVTVDSKSSSVLRTMSCFDKIGNLEQYENTLQMTRTGSFTGNVTKDSTDNSLDWSGKRLVRSGSFSDIPQDDSVKDWRDHNVIDDSDTINSSINEDIISSNDSINEDENEQKGMKKSNFFRARENLANLSDNSESLQSLHSLTESSSRSSTPPPPYTANGKDNGLGLSPDSIKLPNNLTDVIFNTDSDNNIIPAVKIENKENIRVSVSTSGHDDDDTDC</sequence>
<comment type="caution">
    <text evidence="7">The sequence shown here is derived from an EMBL/GenBank/DDBJ whole genome shotgun (WGS) entry which is preliminary data.</text>
</comment>
<evidence type="ECO:0000256" key="3">
    <source>
        <dbReference type="SAM" id="MobiDB-lite"/>
    </source>
</evidence>
<feature type="compositionally biased region" description="Polar residues" evidence="3">
    <location>
        <begin position="266"/>
        <end position="282"/>
    </location>
</feature>
<keyword evidence="5" id="KW-0732">Signal</keyword>
<dbReference type="InterPro" id="IPR001478">
    <property type="entry name" value="PDZ"/>
</dbReference>
<dbReference type="InterPro" id="IPR036034">
    <property type="entry name" value="PDZ_sf"/>
</dbReference>
<feature type="compositionally biased region" description="Basic and acidic residues" evidence="3">
    <location>
        <begin position="300"/>
        <end position="312"/>
    </location>
</feature>
<evidence type="ECO:0000256" key="4">
    <source>
        <dbReference type="SAM" id="Phobius"/>
    </source>
</evidence>
<feature type="region of interest" description="Disordered" evidence="3">
    <location>
        <begin position="656"/>
        <end position="679"/>
    </location>
</feature>
<feature type="region of interest" description="Disordered" evidence="3">
    <location>
        <begin position="859"/>
        <end position="898"/>
    </location>
</feature>
<feature type="region of interest" description="Disordered" evidence="3">
    <location>
        <begin position="120"/>
        <end position="155"/>
    </location>
</feature>
<dbReference type="EMBL" id="UYJE01003587">
    <property type="protein sequence ID" value="VDI20537.1"/>
    <property type="molecule type" value="Genomic_DNA"/>
</dbReference>
<feature type="region of interest" description="Disordered" evidence="3">
    <location>
        <begin position="632"/>
        <end position="651"/>
    </location>
</feature>
<dbReference type="Pfam" id="PF00595">
    <property type="entry name" value="PDZ"/>
    <property type="match status" value="1"/>
</dbReference>
<accession>A0A8B6DI77</accession>
<feature type="region of interest" description="Disordered" evidence="3">
    <location>
        <begin position="444"/>
        <end position="482"/>
    </location>
</feature>
<feature type="transmembrane region" description="Helical" evidence="4">
    <location>
        <begin position="31"/>
        <end position="57"/>
    </location>
</feature>
<comment type="subcellular location">
    <subcellularLocation>
        <location evidence="1">Nucleus</location>
    </subcellularLocation>
</comment>
<dbReference type="OrthoDB" id="447516at2759"/>
<dbReference type="SMART" id="SM00228">
    <property type="entry name" value="PDZ"/>
    <property type="match status" value="1"/>
</dbReference>
<dbReference type="PROSITE" id="PS50106">
    <property type="entry name" value="PDZ"/>
    <property type="match status" value="1"/>
</dbReference>
<dbReference type="PANTHER" id="PTHR23348:SF16">
    <property type="entry name" value="LEUCINE RICH REPEAT FAMILY PROTEIN"/>
    <property type="match status" value="1"/>
</dbReference>
<evidence type="ECO:0000313" key="7">
    <source>
        <dbReference type="EMBL" id="VDI20537.1"/>
    </source>
</evidence>
<feature type="compositionally biased region" description="Low complexity" evidence="3">
    <location>
        <begin position="460"/>
        <end position="478"/>
    </location>
</feature>
<keyword evidence="2" id="KW-0539">Nucleus</keyword>
<keyword evidence="4" id="KW-1133">Transmembrane helix</keyword>
<evidence type="ECO:0000259" key="6">
    <source>
        <dbReference type="PROSITE" id="PS50106"/>
    </source>
</evidence>
<feature type="compositionally biased region" description="Low complexity" evidence="3">
    <location>
        <begin position="861"/>
        <end position="878"/>
    </location>
</feature>
<feature type="region of interest" description="Disordered" evidence="3">
    <location>
        <begin position="821"/>
        <end position="845"/>
    </location>
</feature>
<name>A0A8B6DI77_MYTGA</name>
<protein>
    <recommendedName>
        <fullName evidence="6">PDZ domain-containing protein</fullName>
    </recommendedName>
</protein>
<feature type="compositionally biased region" description="Low complexity" evidence="3">
    <location>
        <begin position="821"/>
        <end position="831"/>
    </location>
</feature>
<proteinExistence type="predicted"/>
<evidence type="ECO:0000256" key="2">
    <source>
        <dbReference type="ARBA" id="ARBA00023242"/>
    </source>
</evidence>
<evidence type="ECO:0000256" key="5">
    <source>
        <dbReference type="SAM" id="SignalP"/>
    </source>
</evidence>
<keyword evidence="4" id="KW-0812">Transmembrane</keyword>
<dbReference type="GO" id="GO:0005737">
    <property type="term" value="C:cytoplasm"/>
    <property type="evidence" value="ECO:0007669"/>
    <property type="project" value="TreeGrafter"/>
</dbReference>